<keyword evidence="3" id="KW-0805">Transcription regulation</keyword>
<dbReference type="SUPFAM" id="SSF46894">
    <property type="entry name" value="C-terminal effector domain of the bipartite response regulators"/>
    <property type="match status" value="1"/>
</dbReference>
<dbReference type="CDD" id="cd00383">
    <property type="entry name" value="trans_reg_C"/>
    <property type="match status" value="1"/>
</dbReference>
<comment type="caution">
    <text evidence="10">The sequence shown here is derived from an EMBL/GenBank/DDBJ whole genome shotgun (WGS) entry which is preliminary data.</text>
</comment>
<proteinExistence type="predicted"/>
<sequence length="243" mass="27505">MEQADSILIVDDDPEIRRLLVDYLVRNGLDAHAARDGREMWRLMDRHAFDLVVLDLMLPDTDGLSLCRELRGRSAIPVLMLTARGEETDRIIGIEMGADDYLVKPFNPRELLARLRSILRRTRALPPNLRPETARCLAFAGWCLDTATRVLVSADGVAAPLSGGEYRLLRIFLDHPNRVLNRDQLTELIHGREAEAYDRAIDVQVSRLRQRLQDENREAGLIRTVRGEGYVLAAPVEARESCS</sequence>
<dbReference type="Gene3D" id="6.10.250.690">
    <property type="match status" value="1"/>
</dbReference>
<dbReference type="Proteomes" id="UP001410394">
    <property type="component" value="Unassembled WGS sequence"/>
</dbReference>
<evidence type="ECO:0000256" key="2">
    <source>
        <dbReference type="ARBA" id="ARBA00023012"/>
    </source>
</evidence>
<evidence type="ECO:0000256" key="6">
    <source>
        <dbReference type="PROSITE-ProRule" id="PRU00169"/>
    </source>
</evidence>
<gene>
    <name evidence="10" type="ORF">ABDB84_14010</name>
</gene>
<evidence type="ECO:0000256" key="1">
    <source>
        <dbReference type="ARBA" id="ARBA00022553"/>
    </source>
</evidence>
<dbReference type="InterPro" id="IPR016032">
    <property type="entry name" value="Sig_transdc_resp-reg_C-effctor"/>
</dbReference>
<evidence type="ECO:0000313" key="11">
    <source>
        <dbReference type="Proteomes" id="UP001410394"/>
    </source>
</evidence>
<dbReference type="InterPro" id="IPR011006">
    <property type="entry name" value="CheY-like_superfamily"/>
</dbReference>
<feature type="modified residue" description="4-aspartylphosphate" evidence="6">
    <location>
        <position position="55"/>
    </location>
</feature>
<name>A0ABU9Z129_9RHOO</name>
<evidence type="ECO:0000256" key="5">
    <source>
        <dbReference type="ARBA" id="ARBA00023163"/>
    </source>
</evidence>
<evidence type="ECO:0000313" key="10">
    <source>
        <dbReference type="EMBL" id="MEN3069598.1"/>
    </source>
</evidence>
<feature type="domain" description="OmpR/PhoB-type" evidence="9">
    <location>
        <begin position="134"/>
        <end position="234"/>
    </location>
</feature>
<organism evidence="10 11">
    <name type="scientific">Uliginosibacterium sediminicola</name>
    <dbReference type="NCBI Taxonomy" id="2024550"/>
    <lineage>
        <taxon>Bacteria</taxon>
        <taxon>Pseudomonadati</taxon>
        <taxon>Pseudomonadota</taxon>
        <taxon>Betaproteobacteria</taxon>
        <taxon>Rhodocyclales</taxon>
        <taxon>Zoogloeaceae</taxon>
        <taxon>Uliginosibacterium</taxon>
    </lineage>
</organism>
<dbReference type="SMART" id="SM00862">
    <property type="entry name" value="Trans_reg_C"/>
    <property type="match status" value="1"/>
</dbReference>
<reference evidence="10 11" key="1">
    <citation type="journal article" date="2018" name="Int. J. Syst. Evol. Microbiol.">
        <title>Uliginosibacterium sediminicola sp. nov., isolated from freshwater sediment.</title>
        <authorList>
            <person name="Hwang W.M."/>
            <person name="Kim S.M."/>
            <person name="Kang K."/>
            <person name="Ahn T.Y."/>
        </authorList>
    </citation>
    <scope>NUCLEOTIDE SEQUENCE [LARGE SCALE GENOMIC DNA]</scope>
    <source>
        <strain evidence="10 11">M1-21</strain>
    </source>
</reference>
<dbReference type="InterPro" id="IPR039420">
    <property type="entry name" value="WalR-like"/>
</dbReference>
<dbReference type="SUPFAM" id="SSF52172">
    <property type="entry name" value="CheY-like"/>
    <property type="match status" value="1"/>
</dbReference>
<dbReference type="Gene3D" id="1.10.10.10">
    <property type="entry name" value="Winged helix-like DNA-binding domain superfamily/Winged helix DNA-binding domain"/>
    <property type="match status" value="1"/>
</dbReference>
<dbReference type="InterPro" id="IPR001789">
    <property type="entry name" value="Sig_transdc_resp-reg_receiver"/>
</dbReference>
<keyword evidence="11" id="KW-1185">Reference proteome</keyword>
<dbReference type="PROSITE" id="PS50110">
    <property type="entry name" value="RESPONSE_REGULATORY"/>
    <property type="match status" value="1"/>
</dbReference>
<dbReference type="Gene3D" id="3.40.50.2300">
    <property type="match status" value="1"/>
</dbReference>
<dbReference type="EMBL" id="JBDIVE010000007">
    <property type="protein sequence ID" value="MEN3069598.1"/>
    <property type="molecule type" value="Genomic_DNA"/>
</dbReference>
<dbReference type="PROSITE" id="PS51755">
    <property type="entry name" value="OMPR_PHOB"/>
    <property type="match status" value="1"/>
</dbReference>
<evidence type="ECO:0000259" key="9">
    <source>
        <dbReference type="PROSITE" id="PS51755"/>
    </source>
</evidence>
<feature type="domain" description="Response regulatory" evidence="8">
    <location>
        <begin position="6"/>
        <end position="119"/>
    </location>
</feature>
<keyword evidence="2" id="KW-0902">Two-component regulatory system</keyword>
<evidence type="ECO:0000256" key="3">
    <source>
        <dbReference type="ARBA" id="ARBA00023015"/>
    </source>
</evidence>
<dbReference type="InterPro" id="IPR001867">
    <property type="entry name" value="OmpR/PhoB-type_DNA-bd"/>
</dbReference>
<keyword evidence="5" id="KW-0804">Transcription</keyword>
<dbReference type="InterPro" id="IPR036388">
    <property type="entry name" value="WH-like_DNA-bd_sf"/>
</dbReference>
<evidence type="ECO:0000256" key="4">
    <source>
        <dbReference type="ARBA" id="ARBA00023125"/>
    </source>
</evidence>
<feature type="DNA-binding region" description="OmpR/PhoB-type" evidence="7">
    <location>
        <begin position="134"/>
        <end position="234"/>
    </location>
</feature>
<dbReference type="Pfam" id="PF00486">
    <property type="entry name" value="Trans_reg_C"/>
    <property type="match status" value="1"/>
</dbReference>
<dbReference type="RefSeq" id="WP_345920378.1">
    <property type="nucleotide sequence ID" value="NZ_JBDIVE010000007.1"/>
</dbReference>
<dbReference type="Pfam" id="PF00072">
    <property type="entry name" value="Response_reg"/>
    <property type="match status" value="1"/>
</dbReference>
<protein>
    <submittedName>
        <fullName evidence="10">Response regulator</fullName>
    </submittedName>
</protein>
<evidence type="ECO:0000259" key="8">
    <source>
        <dbReference type="PROSITE" id="PS50110"/>
    </source>
</evidence>
<accession>A0ABU9Z129</accession>
<dbReference type="PANTHER" id="PTHR48111">
    <property type="entry name" value="REGULATOR OF RPOS"/>
    <property type="match status" value="1"/>
</dbReference>
<evidence type="ECO:0000256" key="7">
    <source>
        <dbReference type="PROSITE-ProRule" id="PRU01091"/>
    </source>
</evidence>
<dbReference type="SMART" id="SM00448">
    <property type="entry name" value="REC"/>
    <property type="match status" value="1"/>
</dbReference>
<keyword evidence="1 6" id="KW-0597">Phosphoprotein</keyword>
<keyword evidence="4 7" id="KW-0238">DNA-binding</keyword>
<dbReference type="PANTHER" id="PTHR48111:SF4">
    <property type="entry name" value="DNA-BINDING DUAL TRANSCRIPTIONAL REGULATOR OMPR"/>
    <property type="match status" value="1"/>
</dbReference>